<proteinExistence type="predicted"/>
<dbReference type="PANTHER" id="PTHR37826">
    <property type="entry name" value="FLOTILLIN BAND_7_5 DOMAIN PROTEIN"/>
    <property type="match status" value="1"/>
</dbReference>
<keyword evidence="2" id="KW-0812">Transmembrane</keyword>
<keyword evidence="2" id="KW-0472">Membrane</keyword>
<keyword evidence="4" id="KW-1185">Reference proteome</keyword>
<dbReference type="Gene3D" id="2.20.28.30">
    <property type="entry name" value="RNA polymerase ii, chain L"/>
    <property type="match status" value="1"/>
</dbReference>
<dbReference type="STRING" id="188906.SAMN04488526_3124"/>
<evidence type="ECO:0000313" key="3">
    <source>
        <dbReference type="EMBL" id="SEL63176.1"/>
    </source>
</evidence>
<sequence>MKIPTVRRDTPPRPPEVPKTEEHRFPCDNCGSDMRFDPGNNQMICDYCGNTTPLPQLRDTIREIAIERGLNADGAEQEETRVLDCPNCGAQIEFDPAIHAAECPFCATPIVTGTGINRHIKPAAVIPFAFEERQAHVAMNDWLGSLWFAPNGLQKYARKGRRMTGVYVPFWTFDAQTESSYSGQRGDTYYVTQTVMRDGKPTRVQVPRIRWSPRRGRVARFFDDVVILASSSLPKSHTDGLQPWDMSALSPYAPQYLAGFRAEAYRITLEDGLTEARAHMDAVIARDVRMDIGGDQQRIDRIDTRMSDVTFKHVLLPVWVAAYKYSGQSYRFVVNGQTGRVQGERPYSKWKIAFATIAALIVAAIVGYIAAQSK</sequence>
<dbReference type="PANTHER" id="PTHR37826:SF3">
    <property type="entry name" value="J DOMAIN-CONTAINING PROTEIN"/>
    <property type="match status" value="1"/>
</dbReference>
<keyword evidence="2" id="KW-1133">Transmembrane helix</keyword>
<evidence type="ECO:0000313" key="4">
    <source>
        <dbReference type="Proteomes" id="UP000199283"/>
    </source>
</evidence>
<dbReference type="AlphaFoldDB" id="A0A1H7RSI9"/>
<evidence type="ECO:0000256" key="1">
    <source>
        <dbReference type="SAM" id="MobiDB-lite"/>
    </source>
</evidence>
<feature type="transmembrane region" description="Helical" evidence="2">
    <location>
        <begin position="352"/>
        <end position="371"/>
    </location>
</feature>
<evidence type="ECO:0008006" key="5">
    <source>
        <dbReference type="Google" id="ProtNLM"/>
    </source>
</evidence>
<reference evidence="3 4" key="1">
    <citation type="submission" date="2016-10" db="EMBL/GenBank/DDBJ databases">
        <authorList>
            <person name="de Groot N.N."/>
        </authorList>
    </citation>
    <scope>NUCLEOTIDE SEQUENCE [LARGE SCALE GENOMIC DNA]</scope>
    <source>
        <strain evidence="3 4">DSM 14858</strain>
    </source>
</reference>
<accession>A0A1H7RSI9</accession>
<name>A0A1H7RSI9_9RHOB</name>
<evidence type="ECO:0000256" key="2">
    <source>
        <dbReference type="SAM" id="Phobius"/>
    </source>
</evidence>
<dbReference type="RefSeq" id="WP_424337805.1">
    <property type="nucleotide sequence ID" value="NZ_FNZQ01000007.1"/>
</dbReference>
<feature type="region of interest" description="Disordered" evidence="1">
    <location>
        <begin position="1"/>
        <end position="24"/>
    </location>
</feature>
<dbReference type="EMBL" id="FNZQ01000007">
    <property type="protein sequence ID" value="SEL63176.1"/>
    <property type="molecule type" value="Genomic_DNA"/>
</dbReference>
<protein>
    <recommendedName>
        <fullName evidence="5">Replication restart DNA helicase PriA</fullName>
    </recommendedName>
</protein>
<dbReference type="Proteomes" id="UP000199283">
    <property type="component" value="Unassembled WGS sequence"/>
</dbReference>
<gene>
    <name evidence="3" type="ORF">SAMN04488526_3124</name>
</gene>
<organism evidence="3 4">
    <name type="scientific">Jannaschia helgolandensis</name>
    <dbReference type="NCBI Taxonomy" id="188906"/>
    <lineage>
        <taxon>Bacteria</taxon>
        <taxon>Pseudomonadati</taxon>
        <taxon>Pseudomonadota</taxon>
        <taxon>Alphaproteobacteria</taxon>
        <taxon>Rhodobacterales</taxon>
        <taxon>Roseobacteraceae</taxon>
        <taxon>Jannaschia</taxon>
    </lineage>
</organism>